<protein>
    <submittedName>
        <fullName evidence="1">21535_t:CDS:1</fullName>
    </submittedName>
</protein>
<dbReference type="EMBL" id="CAJVQA010084786">
    <property type="protein sequence ID" value="CAG8838633.1"/>
    <property type="molecule type" value="Genomic_DNA"/>
</dbReference>
<reference evidence="1" key="1">
    <citation type="submission" date="2021-06" db="EMBL/GenBank/DDBJ databases">
        <authorList>
            <person name="Kallberg Y."/>
            <person name="Tangrot J."/>
            <person name="Rosling A."/>
        </authorList>
    </citation>
    <scope>NUCLEOTIDE SEQUENCE</scope>
    <source>
        <strain evidence="1">FL966</strain>
    </source>
</reference>
<dbReference type="InterPro" id="IPR013761">
    <property type="entry name" value="SAM/pointed_sf"/>
</dbReference>
<evidence type="ECO:0000313" key="1">
    <source>
        <dbReference type="EMBL" id="CAG8838633.1"/>
    </source>
</evidence>
<keyword evidence="2" id="KW-1185">Reference proteome</keyword>
<dbReference type="AlphaFoldDB" id="A0A9N9PJ65"/>
<sequence>MSTAGEKVLSTADEVRRCKTTEQLIEFLGKQDLGLDDDDFKIIHEQKIKGRNFLSLNVDELMQDGLKRGPAKTIAEFIEKIKGEGQ</sequence>
<dbReference type="Proteomes" id="UP000789759">
    <property type="component" value="Unassembled WGS sequence"/>
</dbReference>
<dbReference type="SUPFAM" id="SSF47769">
    <property type="entry name" value="SAM/Pointed domain"/>
    <property type="match status" value="1"/>
</dbReference>
<organism evidence="1 2">
    <name type="scientific">Cetraspora pellucida</name>
    <dbReference type="NCBI Taxonomy" id="1433469"/>
    <lineage>
        <taxon>Eukaryota</taxon>
        <taxon>Fungi</taxon>
        <taxon>Fungi incertae sedis</taxon>
        <taxon>Mucoromycota</taxon>
        <taxon>Glomeromycotina</taxon>
        <taxon>Glomeromycetes</taxon>
        <taxon>Diversisporales</taxon>
        <taxon>Gigasporaceae</taxon>
        <taxon>Cetraspora</taxon>
    </lineage>
</organism>
<comment type="caution">
    <text evidence="1">The sequence shown here is derived from an EMBL/GenBank/DDBJ whole genome shotgun (WGS) entry which is preliminary data.</text>
</comment>
<name>A0A9N9PJ65_9GLOM</name>
<proteinExistence type="predicted"/>
<feature type="non-terminal residue" evidence="1">
    <location>
        <position position="86"/>
    </location>
</feature>
<accession>A0A9N9PJ65</accession>
<gene>
    <name evidence="1" type="ORF">CPELLU_LOCUS21734</name>
</gene>
<dbReference type="OrthoDB" id="2449165at2759"/>
<evidence type="ECO:0000313" key="2">
    <source>
        <dbReference type="Proteomes" id="UP000789759"/>
    </source>
</evidence>
<dbReference type="Gene3D" id="1.10.150.50">
    <property type="entry name" value="Transcription Factor, Ets-1"/>
    <property type="match status" value="1"/>
</dbReference>